<feature type="transmembrane region" description="Helical" evidence="1">
    <location>
        <begin position="243"/>
        <end position="262"/>
    </location>
</feature>
<sequence>MSTTSKKSQTPRDTAIDIDRNESPAAKEDFYCFFGTIHVSVITAFKAVLDFWMYGGLFPYLLLFQFALPFGLHSVYMVFYFSFARVISIILVVVAFGCGNADLLVPYGILQAVEVAIYAYLALLMIINASEDTPGFTDMGFFGRFSLRTEMTVKMILILAVLAWAVWISVRCYRYIRNVPKNEGISDSTSISMADLEDDREWLSLYGRFHITTLTRILTTLSSVLLVSFYISSNDASVSLGSILGFTISIQVATTVVIFLGLNKGEYGLMKPFMVAQIFGIVYNVYHLLAVAMPNVSIFMLVLAIAVQAWAVRTVQKCDQYFKACSLIVA</sequence>
<accession>A0A4U5PHM2</accession>
<feature type="transmembrane region" description="Helical" evidence="1">
    <location>
        <begin position="151"/>
        <end position="170"/>
    </location>
</feature>
<evidence type="ECO:0000313" key="2">
    <source>
        <dbReference type="EMBL" id="TKR95624.1"/>
    </source>
</evidence>
<dbReference type="AlphaFoldDB" id="A0A4U5PHM2"/>
<protein>
    <submittedName>
        <fullName evidence="2">Uncharacterized protein</fullName>
    </submittedName>
</protein>
<keyword evidence="1" id="KW-1133">Transmembrane helix</keyword>
<keyword evidence="3" id="KW-1185">Reference proteome</keyword>
<dbReference type="EMBL" id="AZBU02000002">
    <property type="protein sequence ID" value="TKR95624.1"/>
    <property type="molecule type" value="Genomic_DNA"/>
</dbReference>
<dbReference type="Proteomes" id="UP000298663">
    <property type="component" value="Unassembled WGS sequence"/>
</dbReference>
<feature type="transmembrane region" description="Helical" evidence="1">
    <location>
        <begin position="30"/>
        <end position="54"/>
    </location>
</feature>
<reference evidence="2 3" key="1">
    <citation type="journal article" date="2015" name="Genome Biol.">
        <title>Comparative genomics of Steinernema reveals deeply conserved gene regulatory networks.</title>
        <authorList>
            <person name="Dillman A.R."/>
            <person name="Macchietto M."/>
            <person name="Porter C.F."/>
            <person name="Rogers A."/>
            <person name="Williams B."/>
            <person name="Antoshechkin I."/>
            <person name="Lee M.M."/>
            <person name="Goodwin Z."/>
            <person name="Lu X."/>
            <person name="Lewis E.E."/>
            <person name="Goodrich-Blair H."/>
            <person name="Stock S.P."/>
            <person name="Adams B.J."/>
            <person name="Sternberg P.W."/>
            <person name="Mortazavi A."/>
        </authorList>
    </citation>
    <scope>NUCLEOTIDE SEQUENCE [LARGE SCALE GENOMIC DNA]</scope>
    <source>
        <strain evidence="2 3">ALL</strain>
    </source>
</reference>
<feature type="transmembrane region" description="Helical" evidence="1">
    <location>
        <begin position="104"/>
        <end position="127"/>
    </location>
</feature>
<organism evidence="2 3">
    <name type="scientific">Steinernema carpocapsae</name>
    <name type="common">Entomopathogenic nematode</name>
    <dbReference type="NCBI Taxonomy" id="34508"/>
    <lineage>
        <taxon>Eukaryota</taxon>
        <taxon>Metazoa</taxon>
        <taxon>Ecdysozoa</taxon>
        <taxon>Nematoda</taxon>
        <taxon>Chromadorea</taxon>
        <taxon>Rhabditida</taxon>
        <taxon>Tylenchina</taxon>
        <taxon>Panagrolaimomorpha</taxon>
        <taxon>Strongyloidoidea</taxon>
        <taxon>Steinernematidae</taxon>
        <taxon>Steinernema</taxon>
    </lineage>
</organism>
<name>A0A4U5PHM2_STECR</name>
<evidence type="ECO:0000313" key="3">
    <source>
        <dbReference type="Proteomes" id="UP000298663"/>
    </source>
</evidence>
<keyword evidence="1" id="KW-0812">Transmembrane</keyword>
<gene>
    <name evidence="2" type="ORF">L596_009765</name>
</gene>
<proteinExistence type="predicted"/>
<feature type="transmembrane region" description="Helical" evidence="1">
    <location>
        <begin position="292"/>
        <end position="312"/>
    </location>
</feature>
<comment type="caution">
    <text evidence="2">The sequence shown here is derived from an EMBL/GenBank/DDBJ whole genome shotgun (WGS) entry which is preliminary data.</text>
</comment>
<feature type="transmembrane region" description="Helical" evidence="1">
    <location>
        <begin position="74"/>
        <end position="97"/>
    </location>
</feature>
<evidence type="ECO:0000256" key="1">
    <source>
        <dbReference type="SAM" id="Phobius"/>
    </source>
</evidence>
<keyword evidence="1" id="KW-0472">Membrane</keyword>
<feature type="transmembrane region" description="Helical" evidence="1">
    <location>
        <begin position="213"/>
        <end position="231"/>
    </location>
</feature>
<reference evidence="2 3" key="2">
    <citation type="journal article" date="2019" name="G3 (Bethesda)">
        <title>Hybrid Assembly of the Genome of the Entomopathogenic Nematode Steinernema carpocapsae Identifies the X-Chromosome.</title>
        <authorList>
            <person name="Serra L."/>
            <person name="Macchietto M."/>
            <person name="Macias-Munoz A."/>
            <person name="McGill C.J."/>
            <person name="Rodriguez I.M."/>
            <person name="Rodriguez B."/>
            <person name="Murad R."/>
            <person name="Mortazavi A."/>
        </authorList>
    </citation>
    <scope>NUCLEOTIDE SEQUENCE [LARGE SCALE GENOMIC DNA]</scope>
    <source>
        <strain evidence="2 3">ALL</strain>
    </source>
</reference>